<dbReference type="Proteomes" id="UP001331761">
    <property type="component" value="Unassembled WGS sequence"/>
</dbReference>
<evidence type="ECO:0000259" key="3">
    <source>
        <dbReference type="Pfam" id="PF00464"/>
    </source>
</evidence>
<reference evidence="4 5" key="1">
    <citation type="submission" date="2019-10" db="EMBL/GenBank/DDBJ databases">
        <title>Assembly and Annotation for the nematode Trichostrongylus colubriformis.</title>
        <authorList>
            <person name="Martin J."/>
        </authorList>
    </citation>
    <scope>NUCLEOTIDE SEQUENCE [LARGE SCALE GENOMIC DNA]</scope>
    <source>
        <strain evidence="4">G859</strain>
        <tissue evidence="4">Whole worm</tissue>
    </source>
</reference>
<protein>
    <recommendedName>
        <fullName evidence="3">Serine hydroxymethyltransferase-like domain-containing protein</fullName>
    </recommendedName>
</protein>
<dbReference type="InterPro" id="IPR015421">
    <property type="entry name" value="PyrdxlP-dep_Trfase_major"/>
</dbReference>
<feature type="domain" description="Serine hydroxymethyltransferase-like" evidence="3">
    <location>
        <begin position="53"/>
        <end position="102"/>
    </location>
</feature>
<dbReference type="Gene3D" id="3.40.640.10">
    <property type="entry name" value="Type I PLP-dependent aspartate aminotransferase-like (Major domain)"/>
    <property type="match status" value="2"/>
</dbReference>
<gene>
    <name evidence="4" type="ORF">GCK32_010145</name>
</gene>
<keyword evidence="2" id="KW-0663">Pyridoxal phosphate</keyword>
<dbReference type="PANTHER" id="PTHR11680">
    <property type="entry name" value="SERINE HYDROXYMETHYLTRANSFERASE"/>
    <property type="match status" value="1"/>
</dbReference>
<proteinExistence type="predicted"/>
<comment type="cofactor">
    <cofactor evidence="1">
        <name>pyridoxal 5'-phosphate</name>
        <dbReference type="ChEBI" id="CHEBI:597326"/>
    </cofactor>
</comment>
<dbReference type="AlphaFoldDB" id="A0AAN8F0I6"/>
<dbReference type="GO" id="GO:0005739">
    <property type="term" value="C:mitochondrion"/>
    <property type="evidence" value="ECO:0007669"/>
    <property type="project" value="TreeGrafter"/>
</dbReference>
<evidence type="ECO:0000256" key="2">
    <source>
        <dbReference type="ARBA" id="ARBA00022898"/>
    </source>
</evidence>
<dbReference type="GO" id="GO:0005634">
    <property type="term" value="C:nucleus"/>
    <property type="evidence" value="ECO:0007669"/>
    <property type="project" value="TreeGrafter"/>
</dbReference>
<dbReference type="InterPro" id="IPR049943">
    <property type="entry name" value="Ser_HO-MeTrfase-like"/>
</dbReference>
<dbReference type="GO" id="GO:0004372">
    <property type="term" value="F:glycine hydroxymethyltransferase activity"/>
    <property type="evidence" value="ECO:0007669"/>
    <property type="project" value="TreeGrafter"/>
</dbReference>
<organism evidence="4 5">
    <name type="scientific">Trichostrongylus colubriformis</name>
    <name type="common">Black scour worm</name>
    <dbReference type="NCBI Taxonomy" id="6319"/>
    <lineage>
        <taxon>Eukaryota</taxon>
        <taxon>Metazoa</taxon>
        <taxon>Ecdysozoa</taxon>
        <taxon>Nematoda</taxon>
        <taxon>Chromadorea</taxon>
        <taxon>Rhabditida</taxon>
        <taxon>Rhabditina</taxon>
        <taxon>Rhabditomorpha</taxon>
        <taxon>Strongyloidea</taxon>
        <taxon>Trichostrongylidae</taxon>
        <taxon>Trichostrongylus</taxon>
    </lineage>
</organism>
<dbReference type="GO" id="GO:0019264">
    <property type="term" value="P:glycine biosynthetic process from serine"/>
    <property type="evidence" value="ECO:0007669"/>
    <property type="project" value="TreeGrafter"/>
</dbReference>
<accession>A0AAN8F0I6</accession>
<dbReference type="Pfam" id="PF00464">
    <property type="entry name" value="SHMT"/>
    <property type="match status" value="1"/>
</dbReference>
<comment type="caution">
    <text evidence="4">The sequence shown here is derived from an EMBL/GenBank/DDBJ whole genome shotgun (WGS) entry which is preliminary data.</text>
</comment>
<dbReference type="SUPFAM" id="SSF53383">
    <property type="entry name" value="PLP-dependent transferases"/>
    <property type="match status" value="1"/>
</dbReference>
<dbReference type="InterPro" id="IPR039429">
    <property type="entry name" value="SHMT-like_dom"/>
</dbReference>
<dbReference type="InterPro" id="IPR015424">
    <property type="entry name" value="PyrdxlP-dep_Trfase"/>
</dbReference>
<evidence type="ECO:0000313" key="5">
    <source>
        <dbReference type="Proteomes" id="UP001331761"/>
    </source>
</evidence>
<keyword evidence="5" id="KW-1185">Reference proteome</keyword>
<dbReference type="GO" id="GO:0046653">
    <property type="term" value="P:tetrahydrofolate metabolic process"/>
    <property type="evidence" value="ECO:0007669"/>
    <property type="project" value="TreeGrafter"/>
</dbReference>
<sequence>MEENAMLFRPNIALTPLIAGVSCYARHLDYARFRKIADKCGAYLMADMAHISGPRGALIFFRKGVRLTNAKGEKIMYDLGDKIAAAVFPGLQGGPHNHTIAG</sequence>
<dbReference type="GO" id="GO:0030170">
    <property type="term" value="F:pyridoxal phosphate binding"/>
    <property type="evidence" value="ECO:0007669"/>
    <property type="project" value="TreeGrafter"/>
</dbReference>
<dbReference type="EMBL" id="WIXE01019724">
    <property type="protein sequence ID" value="KAK5969802.1"/>
    <property type="molecule type" value="Genomic_DNA"/>
</dbReference>
<name>A0AAN8F0I6_TRICO</name>
<evidence type="ECO:0000256" key="1">
    <source>
        <dbReference type="ARBA" id="ARBA00001933"/>
    </source>
</evidence>
<dbReference type="PANTHER" id="PTHR11680:SF59">
    <property type="entry name" value="SERINE HYDROXYMETHYLTRANSFERASE, CYTOSOLIC"/>
    <property type="match status" value="1"/>
</dbReference>
<evidence type="ECO:0000313" key="4">
    <source>
        <dbReference type="EMBL" id="KAK5969802.1"/>
    </source>
</evidence>